<name>A0A2I1HVH4_9GLOM</name>
<keyword evidence="2" id="KW-1185">Reference proteome</keyword>
<protein>
    <submittedName>
        <fullName evidence="1">Uncharacterized protein</fullName>
    </submittedName>
</protein>
<proteinExistence type="predicted"/>
<accession>A0A2I1HVH4</accession>
<evidence type="ECO:0000313" key="1">
    <source>
        <dbReference type="EMBL" id="PKY62869.1"/>
    </source>
</evidence>
<gene>
    <name evidence="1" type="ORF">RhiirA4_490188</name>
</gene>
<comment type="caution">
    <text evidence="1">The sequence shown here is derived from an EMBL/GenBank/DDBJ whole genome shotgun (WGS) entry which is preliminary data.</text>
</comment>
<sequence length="194" mass="22767">MVHDFAGKLFIRCFADQGDLGDLSVQDSDEIISNKYLEHYNNGTKFRAFAPKVKLKSDESDKPKWYNSIRHYFMHYINKIKKSRNFEKSPIALQVVPFPGFTANGISGSAHSIFSFKGFLLLFIPRFYRISHDERFHKLSPFSKMIIYENNDDIYDNPAIEALGIFDSWKYCKWIFSICINYYILLFGNFSNFD</sequence>
<organism evidence="1 2">
    <name type="scientific">Rhizophagus irregularis</name>
    <dbReference type="NCBI Taxonomy" id="588596"/>
    <lineage>
        <taxon>Eukaryota</taxon>
        <taxon>Fungi</taxon>
        <taxon>Fungi incertae sedis</taxon>
        <taxon>Mucoromycota</taxon>
        <taxon>Glomeromycotina</taxon>
        <taxon>Glomeromycetes</taxon>
        <taxon>Glomerales</taxon>
        <taxon>Glomeraceae</taxon>
        <taxon>Rhizophagus</taxon>
    </lineage>
</organism>
<dbReference type="Proteomes" id="UP000234323">
    <property type="component" value="Unassembled WGS sequence"/>
</dbReference>
<dbReference type="AlphaFoldDB" id="A0A2I1HVH4"/>
<reference evidence="1 2" key="1">
    <citation type="submission" date="2015-10" db="EMBL/GenBank/DDBJ databases">
        <title>Genome analyses suggest a sexual origin of heterokaryosis in a supposedly ancient asexual fungus.</title>
        <authorList>
            <person name="Ropars J."/>
            <person name="Sedzielewska K."/>
            <person name="Noel J."/>
            <person name="Charron P."/>
            <person name="Farinelli L."/>
            <person name="Marton T."/>
            <person name="Kruger M."/>
            <person name="Pelin A."/>
            <person name="Brachmann A."/>
            <person name="Corradi N."/>
        </authorList>
    </citation>
    <scope>NUCLEOTIDE SEQUENCE [LARGE SCALE GENOMIC DNA]</scope>
    <source>
        <strain evidence="1 2">A4</strain>
    </source>
</reference>
<dbReference type="EMBL" id="LLXI01008255">
    <property type="protein sequence ID" value="PKY62869.1"/>
    <property type="molecule type" value="Genomic_DNA"/>
</dbReference>
<evidence type="ECO:0000313" key="2">
    <source>
        <dbReference type="Proteomes" id="UP000234323"/>
    </source>
</evidence>
<dbReference type="VEuPathDB" id="FungiDB:RhiirA1_456005"/>